<evidence type="ECO:0000313" key="1">
    <source>
        <dbReference type="EMBL" id="AEQ53405.1"/>
    </source>
</evidence>
<name>G4R8M0_PELHB</name>
<keyword evidence="2" id="KW-1185">Reference proteome</keyword>
<organism evidence="1 2">
    <name type="scientific">Pelagibacterium halotolerans (strain DSM 22347 / JCM 15775 / CGMCC 1.7692 / B2)</name>
    <dbReference type="NCBI Taxonomy" id="1082931"/>
    <lineage>
        <taxon>Bacteria</taxon>
        <taxon>Pseudomonadati</taxon>
        <taxon>Pseudomonadota</taxon>
        <taxon>Alphaproteobacteria</taxon>
        <taxon>Hyphomicrobiales</taxon>
        <taxon>Devosiaceae</taxon>
        <taxon>Pelagibacterium</taxon>
    </lineage>
</organism>
<accession>G4R8M0</accession>
<dbReference type="HOGENOM" id="CLU_3274146_0_0_5"/>
<proteinExistence type="predicted"/>
<reference evidence="1 2" key="1">
    <citation type="journal article" date="2012" name="J. Bacteriol.">
        <title>Complete genome sequence of Pelagibacterium halotolerans B2T.</title>
        <authorList>
            <person name="Huo Y.Y."/>
            <person name="Cheng H."/>
            <person name="Han X.F."/>
            <person name="Jiang X.W."/>
            <person name="Sun C."/>
            <person name="Zhang X.Q."/>
            <person name="Zhu X.F."/>
            <person name="Liu Y.F."/>
            <person name="Li P.F."/>
            <person name="Ni P.X."/>
            <person name="Wu M."/>
        </authorList>
    </citation>
    <scope>NUCLEOTIDE SEQUENCE [LARGE SCALE GENOMIC DNA]</scope>
    <source>
        <strain evidence="2">DSM 22347 / JCM 15775 / CGMCC 1.7692 / B2</strain>
    </source>
</reference>
<dbReference type="Proteomes" id="UP000008850">
    <property type="component" value="Chromosome"/>
</dbReference>
<gene>
    <name evidence="1" type="ordered locus">KKY_3418</name>
</gene>
<dbReference type="EMBL" id="CP003075">
    <property type="protein sequence ID" value="AEQ53405.1"/>
    <property type="molecule type" value="Genomic_DNA"/>
</dbReference>
<sequence length="41" mass="4187">MVADSGQAGAKAVHFENRTGAYVMYASTGSAHMCGLQPGIT</sequence>
<protein>
    <submittedName>
        <fullName evidence="1">Uncharacterized protein</fullName>
    </submittedName>
</protein>
<dbReference type="AlphaFoldDB" id="G4R8M0"/>
<dbReference type="KEGG" id="phl:KKY_3418"/>
<evidence type="ECO:0000313" key="2">
    <source>
        <dbReference type="Proteomes" id="UP000008850"/>
    </source>
</evidence>